<evidence type="ECO:0000256" key="4">
    <source>
        <dbReference type="ARBA" id="ARBA00022691"/>
    </source>
</evidence>
<comment type="cofactor">
    <cofactor evidence="1">
        <name>[4Fe-4S] cluster</name>
        <dbReference type="ChEBI" id="CHEBI:49883"/>
    </cofactor>
</comment>
<name>A0A2N5PLD9_MEDGN</name>
<dbReference type="InterPro" id="IPR058240">
    <property type="entry name" value="rSAM_sf"/>
</dbReference>
<keyword evidence="6" id="KW-0408">Iron</keyword>
<keyword evidence="4" id="KW-0949">S-adenosyl-L-methionine</keyword>
<dbReference type="GO" id="GO:0046872">
    <property type="term" value="F:metal ion binding"/>
    <property type="evidence" value="ECO:0007669"/>
    <property type="project" value="UniProtKB-KW"/>
</dbReference>
<dbReference type="Proteomes" id="UP000235093">
    <property type="component" value="Unassembled WGS sequence"/>
</dbReference>
<accession>A0A2N5PLD9</accession>
<evidence type="ECO:0000256" key="3">
    <source>
        <dbReference type="ARBA" id="ARBA00022679"/>
    </source>
</evidence>
<dbReference type="SMART" id="SM00729">
    <property type="entry name" value="Elp3"/>
    <property type="match status" value="1"/>
</dbReference>
<dbReference type="InterPro" id="IPR051198">
    <property type="entry name" value="BchE-like"/>
</dbReference>
<evidence type="ECO:0000256" key="6">
    <source>
        <dbReference type="ARBA" id="ARBA00023004"/>
    </source>
</evidence>
<keyword evidence="5" id="KW-0479">Metal-binding</keyword>
<feature type="domain" description="B12-binding" evidence="8">
    <location>
        <begin position="7"/>
        <end position="134"/>
    </location>
</feature>
<dbReference type="InterPro" id="IPR034466">
    <property type="entry name" value="Methyltransferase_Class_B"/>
</dbReference>
<dbReference type="GO" id="GO:0005829">
    <property type="term" value="C:cytosol"/>
    <property type="evidence" value="ECO:0007669"/>
    <property type="project" value="TreeGrafter"/>
</dbReference>
<dbReference type="SUPFAM" id="SSF102114">
    <property type="entry name" value="Radical SAM enzymes"/>
    <property type="match status" value="1"/>
</dbReference>
<evidence type="ECO:0000313" key="11">
    <source>
        <dbReference type="Proteomes" id="UP000235093"/>
    </source>
</evidence>
<dbReference type="PROSITE" id="PS51918">
    <property type="entry name" value="RADICAL_SAM"/>
    <property type="match status" value="1"/>
</dbReference>
<dbReference type="SFLD" id="SFLDG01123">
    <property type="entry name" value="methyltransferase_(Class_B)"/>
    <property type="match status" value="1"/>
</dbReference>
<dbReference type="GO" id="GO:0031419">
    <property type="term" value="F:cobalamin binding"/>
    <property type="evidence" value="ECO:0007669"/>
    <property type="project" value="InterPro"/>
</dbReference>
<dbReference type="AlphaFoldDB" id="A0A2N5PLD9"/>
<keyword evidence="3" id="KW-0808">Transferase</keyword>
<dbReference type="Pfam" id="PF02310">
    <property type="entry name" value="B12-binding"/>
    <property type="match status" value="1"/>
</dbReference>
<dbReference type="Pfam" id="PF04055">
    <property type="entry name" value="Radical_SAM"/>
    <property type="match status" value="1"/>
</dbReference>
<comment type="caution">
    <text evidence="10">The sequence shown here is derived from an EMBL/GenBank/DDBJ whole genome shotgun (WGS) entry which is preliminary data.</text>
</comment>
<proteinExistence type="predicted"/>
<dbReference type="PANTHER" id="PTHR43409:SF7">
    <property type="entry name" value="BLL1977 PROTEIN"/>
    <property type="match status" value="1"/>
</dbReference>
<dbReference type="SUPFAM" id="SSF52242">
    <property type="entry name" value="Cobalamin (vitamin B12)-binding domain"/>
    <property type="match status" value="1"/>
</dbReference>
<keyword evidence="2" id="KW-0489">Methyltransferase</keyword>
<dbReference type="InterPro" id="IPR036724">
    <property type="entry name" value="Cobalamin-bd_sf"/>
</dbReference>
<evidence type="ECO:0000259" key="9">
    <source>
        <dbReference type="PROSITE" id="PS51918"/>
    </source>
</evidence>
<dbReference type="Gene3D" id="3.20.20.70">
    <property type="entry name" value="Aldolase class I"/>
    <property type="match status" value="1"/>
</dbReference>
<evidence type="ECO:0000259" key="8">
    <source>
        <dbReference type="PROSITE" id="PS51332"/>
    </source>
</evidence>
<dbReference type="CDD" id="cd01335">
    <property type="entry name" value="Radical_SAM"/>
    <property type="match status" value="1"/>
</dbReference>
<evidence type="ECO:0000313" key="10">
    <source>
        <dbReference type="EMBL" id="PLT75935.1"/>
    </source>
</evidence>
<dbReference type="RefSeq" id="WP_101883889.1">
    <property type="nucleotide sequence ID" value="NZ_NIHT01000008.1"/>
</dbReference>
<keyword evidence="7" id="KW-0411">Iron-sulfur</keyword>
<evidence type="ECO:0000256" key="5">
    <source>
        <dbReference type="ARBA" id="ARBA00022723"/>
    </source>
</evidence>
<dbReference type="PROSITE" id="PS51332">
    <property type="entry name" value="B12_BINDING"/>
    <property type="match status" value="1"/>
</dbReference>
<organism evidence="10 11">
    <name type="scientific">Mediterraneibacter gnavus</name>
    <name type="common">Ruminococcus gnavus</name>
    <dbReference type="NCBI Taxonomy" id="33038"/>
    <lineage>
        <taxon>Bacteria</taxon>
        <taxon>Bacillati</taxon>
        <taxon>Bacillota</taxon>
        <taxon>Clostridia</taxon>
        <taxon>Lachnospirales</taxon>
        <taxon>Lachnospiraceae</taxon>
        <taxon>Mediterraneibacter</taxon>
    </lineage>
</organism>
<protein>
    <submittedName>
        <fullName evidence="10">Uncharacterized protein</fullName>
    </submittedName>
</protein>
<feature type="domain" description="Radical SAM core" evidence="9">
    <location>
        <begin position="181"/>
        <end position="396"/>
    </location>
</feature>
<dbReference type="SFLD" id="SFLDG01082">
    <property type="entry name" value="B12-binding_domain_containing"/>
    <property type="match status" value="1"/>
</dbReference>
<reference evidence="10 11" key="1">
    <citation type="journal article" date="2017" name="Genome Med.">
        <title>A novel Ruminococcus gnavus clade enriched in inflammatory bowel disease patients.</title>
        <authorList>
            <person name="Hall A.B."/>
            <person name="Yassour M."/>
            <person name="Sauk J."/>
            <person name="Garner A."/>
            <person name="Jiang X."/>
            <person name="Arthur T."/>
            <person name="Lagoudas G.K."/>
            <person name="Vatanen T."/>
            <person name="Fornelos N."/>
            <person name="Wilson R."/>
            <person name="Bertha M."/>
            <person name="Cohen M."/>
            <person name="Garber J."/>
            <person name="Khalili H."/>
            <person name="Gevers D."/>
            <person name="Ananthakrishnan A.N."/>
            <person name="Kugathasan S."/>
            <person name="Lander E.S."/>
            <person name="Blainey P."/>
            <person name="Vlamakis H."/>
            <person name="Xavier R.J."/>
            <person name="Huttenhower C."/>
        </authorList>
    </citation>
    <scope>NUCLEOTIDE SEQUENCE [LARGE SCALE GENOMIC DNA]</scope>
    <source>
        <strain evidence="10 11">RJX1125</strain>
    </source>
</reference>
<dbReference type="InterPro" id="IPR013785">
    <property type="entry name" value="Aldolase_TIM"/>
</dbReference>
<dbReference type="PANTHER" id="PTHR43409">
    <property type="entry name" value="ANAEROBIC MAGNESIUM-PROTOPORPHYRIN IX MONOMETHYL ESTER CYCLASE-RELATED"/>
    <property type="match status" value="1"/>
</dbReference>
<dbReference type="Gene3D" id="3.40.50.280">
    <property type="entry name" value="Cobalamin-binding domain"/>
    <property type="match status" value="1"/>
</dbReference>
<sequence>MKVLLVQPPVFGLTVKSRIIEPLALEILAATIKEKHTVKILDLRVEDRFEEELIEFNPDVVGITCYICQVNYVKKYLHIIKKVNSKIVTIVGGEQPTHAPEEFNFPELDYISMGDGERSFPELIDYIENKNRNIFEIPGIVSVKKGKLTFGSPKEILHDLSISPIPARELTEKYRTFYKFAGWHDLAALSTSRGCMYRCNFCTIWKIRDGIVAHFPIERVIQELQMIKEKNIYFCEAHSFQDATYSEKLYEKIVEYGIKKNYMAYVRVNTAIKHIDLLKKWRKIGLKRVFIGIETITDKRLKNFHKATNSDQNEEAVRLLHDAGIEIMSSFIIDLDFDEEDFEILGEWVKRMNLTMPIFNIITPLPGNDMYDQNKEKLQKISYEYFDFNHALLETKLPINKFYSLLAKLYRDTYSNNLSDYVKEKLGYDDEKMKKRKMTGELLARNIEMNIREGK</sequence>
<dbReference type="InterPro" id="IPR006638">
    <property type="entry name" value="Elp3/MiaA/NifB-like_rSAM"/>
</dbReference>
<dbReference type="InterPro" id="IPR007197">
    <property type="entry name" value="rSAM"/>
</dbReference>
<dbReference type="GO" id="GO:0003824">
    <property type="term" value="F:catalytic activity"/>
    <property type="evidence" value="ECO:0007669"/>
    <property type="project" value="InterPro"/>
</dbReference>
<dbReference type="EMBL" id="NIHT01000008">
    <property type="protein sequence ID" value="PLT75935.1"/>
    <property type="molecule type" value="Genomic_DNA"/>
</dbReference>
<gene>
    <name evidence="10" type="ORF">CDL23_06345</name>
</gene>
<dbReference type="CDD" id="cd02068">
    <property type="entry name" value="radical_SAM_B12_BD"/>
    <property type="match status" value="1"/>
</dbReference>
<dbReference type="InterPro" id="IPR006158">
    <property type="entry name" value="Cobalamin-bd"/>
</dbReference>
<evidence type="ECO:0000256" key="1">
    <source>
        <dbReference type="ARBA" id="ARBA00001966"/>
    </source>
</evidence>
<evidence type="ECO:0000256" key="2">
    <source>
        <dbReference type="ARBA" id="ARBA00022603"/>
    </source>
</evidence>
<evidence type="ECO:0000256" key="7">
    <source>
        <dbReference type="ARBA" id="ARBA00023014"/>
    </source>
</evidence>
<dbReference type="SFLD" id="SFLDS00029">
    <property type="entry name" value="Radical_SAM"/>
    <property type="match status" value="1"/>
</dbReference>
<dbReference type="GO" id="GO:0051539">
    <property type="term" value="F:4 iron, 4 sulfur cluster binding"/>
    <property type="evidence" value="ECO:0007669"/>
    <property type="project" value="UniProtKB-KW"/>
</dbReference>